<dbReference type="GO" id="GO:0140662">
    <property type="term" value="F:ATP-dependent protein folding chaperone"/>
    <property type="evidence" value="ECO:0007669"/>
    <property type="project" value="InterPro"/>
</dbReference>
<feature type="region of interest" description="Disordered" evidence="7">
    <location>
        <begin position="209"/>
        <end position="237"/>
    </location>
</feature>
<evidence type="ECO:0000256" key="4">
    <source>
        <dbReference type="ARBA" id="ARBA00023186"/>
    </source>
</evidence>
<dbReference type="InterPro" id="IPR001404">
    <property type="entry name" value="Hsp90_fam"/>
</dbReference>
<evidence type="ECO:0000256" key="3">
    <source>
        <dbReference type="ARBA" id="ARBA00022840"/>
    </source>
</evidence>
<comment type="caution">
    <text evidence="8">The sequence shown here is derived from an EMBL/GenBank/DDBJ whole genome shotgun (WGS) entry which is preliminary data.</text>
</comment>
<evidence type="ECO:0000256" key="2">
    <source>
        <dbReference type="ARBA" id="ARBA00022741"/>
    </source>
</evidence>
<dbReference type="OrthoDB" id="9802640at2"/>
<keyword evidence="3 5" id="KW-0067">ATP-binding</keyword>
<dbReference type="Gene3D" id="3.40.50.11260">
    <property type="match status" value="1"/>
</dbReference>
<dbReference type="PROSITE" id="PS00298">
    <property type="entry name" value="HSP90"/>
    <property type="match status" value="1"/>
</dbReference>
<feature type="binding site" evidence="5">
    <location>
        <position position="76"/>
    </location>
    <ligand>
        <name>ATP</name>
        <dbReference type="ChEBI" id="CHEBI:30616"/>
    </ligand>
</feature>
<accession>A0A4R7D309</accession>
<reference evidence="8 9" key="1">
    <citation type="submission" date="2019-03" db="EMBL/GenBank/DDBJ databases">
        <title>Genomic Encyclopedia of Type Strains, Phase III (KMG-III): the genomes of soil and plant-associated and newly described type strains.</title>
        <authorList>
            <person name="Whitman W."/>
        </authorList>
    </citation>
    <scope>NUCLEOTIDE SEQUENCE [LARGE SCALE GENOMIC DNA]</scope>
    <source>
        <strain evidence="8 9">CECT 8455</strain>
    </source>
</reference>
<dbReference type="GO" id="GO:0016887">
    <property type="term" value="F:ATP hydrolysis activity"/>
    <property type="evidence" value="ECO:0007669"/>
    <property type="project" value="InterPro"/>
</dbReference>
<dbReference type="GO" id="GO:0005524">
    <property type="term" value="F:ATP binding"/>
    <property type="evidence" value="ECO:0007669"/>
    <property type="project" value="UniProtKB-KW"/>
</dbReference>
<evidence type="ECO:0000256" key="6">
    <source>
        <dbReference type="SAM" id="Coils"/>
    </source>
</evidence>
<dbReference type="SUPFAM" id="SSF55874">
    <property type="entry name" value="ATPase domain of HSP90 chaperone/DNA topoisomerase II/histidine kinase"/>
    <property type="match status" value="1"/>
</dbReference>
<dbReference type="InterPro" id="IPR036890">
    <property type="entry name" value="HATPase_C_sf"/>
</dbReference>
<dbReference type="GO" id="GO:0051082">
    <property type="term" value="F:unfolded protein binding"/>
    <property type="evidence" value="ECO:0007669"/>
    <property type="project" value="InterPro"/>
</dbReference>
<dbReference type="Gene3D" id="3.30.565.10">
    <property type="entry name" value="Histidine kinase-like ATPase, C-terminal domain"/>
    <property type="match status" value="1"/>
</dbReference>
<feature type="binding site" evidence="5">
    <location>
        <position position="35"/>
    </location>
    <ligand>
        <name>ATP</name>
        <dbReference type="ChEBI" id="CHEBI:30616"/>
    </ligand>
</feature>
<evidence type="ECO:0000313" key="8">
    <source>
        <dbReference type="EMBL" id="TDS14481.1"/>
    </source>
</evidence>
<dbReference type="Pfam" id="PF00183">
    <property type="entry name" value="HSP90"/>
    <property type="match status" value="1"/>
</dbReference>
<protein>
    <submittedName>
        <fullName evidence="8">Molecular chaperone HtpG</fullName>
    </submittedName>
</protein>
<dbReference type="RefSeq" id="WP_133673504.1">
    <property type="nucleotide sequence ID" value="NZ_SNZW01000015.1"/>
</dbReference>
<name>A0A4R7D309_9FLAO</name>
<feature type="binding site" evidence="5">
    <location>
        <position position="338"/>
    </location>
    <ligand>
        <name>ATP</name>
        <dbReference type="ChEBI" id="CHEBI:30616"/>
    </ligand>
</feature>
<dbReference type="AlphaFoldDB" id="A0A4R7D309"/>
<feature type="binding site" evidence="5">
    <location>
        <position position="81"/>
    </location>
    <ligand>
        <name>ATP</name>
        <dbReference type="ChEBI" id="CHEBI:30616"/>
    </ligand>
</feature>
<dbReference type="Pfam" id="PF13589">
    <property type="entry name" value="HATPase_c_3"/>
    <property type="match status" value="1"/>
</dbReference>
<gene>
    <name evidence="8" type="ORF">DFQ03_2568</name>
</gene>
<dbReference type="PRINTS" id="PR00775">
    <property type="entry name" value="HEATSHOCK90"/>
</dbReference>
<feature type="binding site" evidence="5">
    <location>
        <begin position="96"/>
        <end position="97"/>
    </location>
    <ligand>
        <name>ATP</name>
        <dbReference type="ChEBI" id="CHEBI:30616"/>
    </ligand>
</feature>
<keyword evidence="4" id="KW-0143">Chaperone</keyword>
<dbReference type="CDD" id="cd16927">
    <property type="entry name" value="HATPase_Hsp90-like"/>
    <property type="match status" value="1"/>
</dbReference>
<dbReference type="Gene3D" id="1.20.120.790">
    <property type="entry name" value="Heat shock protein 90, C-terminal domain"/>
    <property type="match status" value="1"/>
</dbReference>
<dbReference type="EMBL" id="SNZW01000015">
    <property type="protein sequence ID" value="TDS14481.1"/>
    <property type="molecule type" value="Genomic_DNA"/>
</dbReference>
<organism evidence="8 9">
    <name type="scientific">Maribacter caenipelagi</name>
    <dbReference type="NCBI Taxonomy" id="1447781"/>
    <lineage>
        <taxon>Bacteria</taxon>
        <taxon>Pseudomonadati</taxon>
        <taxon>Bacteroidota</taxon>
        <taxon>Flavobacteriia</taxon>
        <taxon>Flavobacteriales</taxon>
        <taxon>Flavobacteriaceae</taxon>
        <taxon>Maribacter</taxon>
    </lineage>
</organism>
<dbReference type="PIRSF" id="PIRSF002583">
    <property type="entry name" value="Hsp90"/>
    <property type="match status" value="1"/>
</dbReference>
<dbReference type="Gene3D" id="3.30.230.80">
    <property type="match status" value="1"/>
</dbReference>
<dbReference type="FunFam" id="3.30.230.80:FF:000008">
    <property type="entry name" value="Molecular chaperone HtpG"/>
    <property type="match status" value="1"/>
</dbReference>
<dbReference type="PANTHER" id="PTHR11528">
    <property type="entry name" value="HEAT SHOCK PROTEIN 90 FAMILY MEMBER"/>
    <property type="match status" value="1"/>
</dbReference>
<dbReference type="NCBIfam" id="NF003555">
    <property type="entry name" value="PRK05218.1"/>
    <property type="match status" value="1"/>
</dbReference>
<evidence type="ECO:0000313" key="9">
    <source>
        <dbReference type="Proteomes" id="UP000295274"/>
    </source>
</evidence>
<dbReference type="InterPro" id="IPR019805">
    <property type="entry name" value="Heat_shock_protein_90_CS"/>
</dbReference>
<keyword evidence="6" id="KW-0175">Coiled coil</keyword>
<keyword evidence="9" id="KW-1185">Reference proteome</keyword>
<evidence type="ECO:0000256" key="5">
    <source>
        <dbReference type="PIRSR" id="PIRSR002583-1"/>
    </source>
</evidence>
<evidence type="ECO:0000256" key="7">
    <source>
        <dbReference type="SAM" id="MobiDB-lite"/>
    </source>
</evidence>
<feature type="binding site" evidence="5">
    <location>
        <position position="31"/>
    </location>
    <ligand>
        <name>ATP</name>
        <dbReference type="ChEBI" id="CHEBI:30616"/>
    </ligand>
</feature>
<feature type="coiled-coil region" evidence="6">
    <location>
        <begin position="486"/>
        <end position="521"/>
    </location>
</feature>
<sequence length="629" mass="71562">MATGKINVSVDNIFPLIKKFLYSDHEIFLRELISNATDATLKMKHLTTIGEAKVEYGNPIIEVKVDKEGKKLHIIDQGLGMTEEEVKKYINEVAFSGAEEFLNKYEDSAKDSGIIGHFGLGFYSAFMVAHKVEIITKSYKDEPAVQWSCDGSPEFIMEPAEKETRGTEIILHIADDSTEFLEDGKIDSLLSKYNKFMPIPIKFGMRTETLPKPEGAKEEDPAPTKEVDNIVNNPNPAWTKQPADLKPEDYKSFYRELYPMQFEEPLFHIHLNVDYPFNLTGILYFPKLSNDLNQQKDRIQLYQNQVFVTDNVEGIVPEFLTMLRGVIDSPDIPLNVSRSYLQADGAVKKISSYITRKVADKMNSLFKNDRAEFEAKWNDIKIVIEYGMLSEDKFFDKADKFALYPTVDGSYFTFEELQEKIKSAQTDKDGKTVILYASDKEAQHSYIETAKAKGYEVLLLDSPIIGHLMQKLESSKENISFARVDADHIDKLIQKEETQISKLSEEEKETLKKELEEAITDKSFTVQLEAMDSDSSPFTITEPEFMRRMKEMQQTGGGGGMFGMGSMPDMYNLIVNTNHPLVSEFLNTKTAKKKERLINQSLDLAKLSKGLLKGKALTEFIKRSYAMVK</sequence>
<keyword evidence="2 5" id="KW-0547">Nucleotide-binding</keyword>
<feature type="compositionally biased region" description="Basic and acidic residues" evidence="7">
    <location>
        <begin position="209"/>
        <end position="228"/>
    </location>
</feature>
<dbReference type="SUPFAM" id="SSF110942">
    <property type="entry name" value="HSP90 C-terminal domain"/>
    <property type="match status" value="1"/>
</dbReference>
<proteinExistence type="inferred from homology"/>
<dbReference type="Proteomes" id="UP000295274">
    <property type="component" value="Unassembled WGS sequence"/>
</dbReference>
<dbReference type="InterPro" id="IPR020568">
    <property type="entry name" value="Ribosomal_Su5_D2-typ_SF"/>
</dbReference>
<feature type="binding site" evidence="5">
    <location>
        <position position="167"/>
    </location>
    <ligand>
        <name>ATP</name>
        <dbReference type="ChEBI" id="CHEBI:30616"/>
    </ligand>
</feature>
<dbReference type="InterPro" id="IPR037196">
    <property type="entry name" value="HSP90_C"/>
</dbReference>
<dbReference type="InterPro" id="IPR020575">
    <property type="entry name" value="Hsp90_N"/>
</dbReference>
<comment type="similarity">
    <text evidence="1">Belongs to the heat shock protein 90 family.</text>
</comment>
<evidence type="ECO:0000256" key="1">
    <source>
        <dbReference type="ARBA" id="ARBA00008239"/>
    </source>
</evidence>
<dbReference type="SUPFAM" id="SSF54211">
    <property type="entry name" value="Ribosomal protein S5 domain 2-like"/>
    <property type="match status" value="1"/>
</dbReference>